<accession>A0A0F4YF11</accession>
<keyword evidence="3" id="KW-1185">Reference proteome</keyword>
<name>A0A0F4YF11_RASE3</name>
<feature type="compositionally biased region" description="Polar residues" evidence="1">
    <location>
        <begin position="111"/>
        <end position="127"/>
    </location>
</feature>
<feature type="region of interest" description="Disordered" evidence="1">
    <location>
        <begin position="327"/>
        <end position="365"/>
    </location>
</feature>
<dbReference type="OrthoDB" id="5339332at2759"/>
<reference evidence="2 3" key="1">
    <citation type="submission" date="2015-04" db="EMBL/GenBank/DDBJ databases">
        <authorList>
            <person name="Heijne W.H."/>
            <person name="Fedorova N.D."/>
            <person name="Nierman W.C."/>
            <person name="Vollebregt A.W."/>
            <person name="Zhao Z."/>
            <person name="Wu L."/>
            <person name="Kumar M."/>
            <person name="Stam H."/>
            <person name="van den Berg M.A."/>
            <person name="Pel H.J."/>
        </authorList>
    </citation>
    <scope>NUCLEOTIDE SEQUENCE [LARGE SCALE GENOMIC DNA]</scope>
    <source>
        <strain evidence="2 3">CBS 393.64</strain>
    </source>
</reference>
<feature type="compositionally biased region" description="Polar residues" evidence="1">
    <location>
        <begin position="255"/>
        <end position="273"/>
    </location>
</feature>
<dbReference type="GeneID" id="25321750"/>
<evidence type="ECO:0000256" key="1">
    <source>
        <dbReference type="SAM" id="MobiDB-lite"/>
    </source>
</evidence>
<feature type="compositionally biased region" description="Polar residues" evidence="1">
    <location>
        <begin position="17"/>
        <end position="31"/>
    </location>
</feature>
<dbReference type="AlphaFoldDB" id="A0A0F4YF11"/>
<sequence length="432" mass="46271">MDARSDLTPTHPDGPRLSSSLPHQNWFQASYSHPAGPPAASISPQVRFRHGGSALDESTLARRTTAFRQLNGNSKPLSRRHRETKSIGGRPSTLASQPVLVRAYPDAADEAQSSSTMPSASATQQQRVPELPSVQDFSIEGILRAIEPEIRSTLDSIAEICGRSRLSLANEYGSHIAPFGEIRAPPGGLLTVEEASASSERLTDDNVAIVDDDNSLLDGRDYYATSTYGLLENLRQTAYATGYQRSPHYLHEDSSSVQAQPDMSGSSTVVHPTSDNDPKSRSSFVTKQFTTKPKPGSRALLGNAQSGAKGDAANIVTPAMLSEVHVDAPANRSSWPSVPPDTSHGSPNLAASNYPGTSRNGSASVQPSRVDKLSLMADVQGWLAWLKGIVQREKPQRASSPETAETTLRAVLERHAANVLRTHEQAVAVTTG</sequence>
<proteinExistence type="predicted"/>
<feature type="region of interest" description="Disordered" evidence="1">
    <location>
        <begin position="1"/>
        <end position="133"/>
    </location>
</feature>
<dbReference type="RefSeq" id="XP_013323173.1">
    <property type="nucleotide sequence ID" value="XM_013467719.1"/>
</dbReference>
<dbReference type="STRING" id="1408163.A0A0F4YF11"/>
<feature type="region of interest" description="Disordered" evidence="1">
    <location>
        <begin position="250"/>
        <end position="308"/>
    </location>
</feature>
<organism evidence="2 3">
    <name type="scientific">Rasamsonia emersonii (strain ATCC 16479 / CBS 393.64 / IMI 116815)</name>
    <dbReference type="NCBI Taxonomy" id="1408163"/>
    <lineage>
        <taxon>Eukaryota</taxon>
        <taxon>Fungi</taxon>
        <taxon>Dikarya</taxon>
        <taxon>Ascomycota</taxon>
        <taxon>Pezizomycotina</taxon>
        <taxon>Eurotiomycetes</taxon>
        <taxon>Eurotiomycetidae</taxon>
        <taxon>Eurotiales</taxon>
        <taxon>Trichocomaceae</taxon>
        <taxon>Rasamsonia</taxon>
    </lineage>
</organism>
<comment type="caution">
    <text evidence="2">The sequence shown here is derived from an EMBL/GenBank/DDBJ whole genome shotgun (WGS) entry which is preliminary data.</text>
</comment>
<dbReference type="EMBL" id="LASV01000752">
    <property type="protein sequence ID" value="KKA16561.1"/>
    <property type="molecule type" value="Genomic_DNA"/>
</dbReference>
<evidence type="ECO:0000313" key="3">
    <source>
        <dbReference type="Proteomes" id="UP000053958"/>
    </source>
</evidence>
<feature type="compositionally biased region" description="Polar residues" evidence="1">
    <location>
        <begin position="343"/>
        <end position="365"/>
    </location>
</feature>
<feature type="compositionally biased region" description="Polar residues" evidence="1">
    <location>
        <begin position="281"/>
        <end position="291"/>
    </location>
</feature>
<evidence type="ECO:0000313" key="2">
    <source>
        <dbReference type="EMBL" id="KKA16561.1"/>
    </source>
</evidence>
<feature type="compositionally biased region" description="Polar residues" evidence="1">
    <location>
        <begin position="66"/>
        <end position="76"/>
    </location>
</feature>
<gene>
    <name evidence="2" type="ORF">T310_9828</name>
</gene>
<dbReference type="Proteomes" id="UP000053958">
    <property type="component" value="Unassembled WGS sequence"/>
</dbReference>
<protein>
    <submittedName>
        <fullName evidence="2">Uncharacterized protein</fullName>
    </submittedName>
</protein>